<dbReference type="PANTHER" id="PTHR21716:SF64">
    <property type="entry name" value="AI-2 TRANSPORT PROTEIN TQSA"/>
    <property type="match status" value="1"/>
</dbReference>
<comment type="similarity">
    <text evidence="2">Belongs to the autoinducer-2 exporter (AI-2E) (TC 2.A.86) family.</text>
</comment>
<dbReference type="GO" id="GO:0016020">
    <property type="term" value="C:membrane"/>
    <property type="evidence" value="ECO:0007669"/>
    <property type="project" value="UniProtKB-SubCell"/>
</dbReference>
<feature type="transmembrane region" description="Helical" evidence="6">
    <location>
        <begin position="129"/>
        <end position="152"/>
    </location>
</feature>
<feature type="transmembrane region" description="Helical" evidence="6">
    <location>
        <begin position="255"/>
        <end position="273"/>
    </location>
</feature>
<feature type="transmembrane region" description="Helical" evidence="6">
    <location>
        <begin position="216"/>
        <end position="243"/>
    </location>
</feature>
<dbReference type="GO" id="GO:0055085">
    <property type="term" value="P:transmembrane transport"/>
    <property type="evidence" value="ECO:0007669"/>
    <property type="project" value="TreeGrafter"/>
</dbReference>
<keyword evidence="3 6" id="KW-0812">Transmembrane</keyword>
<keyword evidence="4 6" id="KW-1133">Transmembrane helix</keyword>
<organism evidence="7 8">
    <name type="scientific">Oceanispirochaeta crateris</name>
    <dbReference type="NCBI Taxonomy" id="2518645"/>
    <lineage>
        <taxon>Bacteria</taxon>
        <taxon>Pseudomonadati</taxon>
        <taxon>Spirochaetota</taxon>
        <taxon>Spirochaetia</taxon>
        <taxon>Spirochaetales</taxon>
        <taxon>Spirochaetaceae</taxon>
        <taxon>Oceanispirochaeta</taxon>
    </lineage>
</organism>
<keyword evidence="5 6" id="KW-0472">Membrane</keyword>
<dbReference type="KEGG" id="ock:EXM22_10690"/>
<protein>
    <submittedName>
        <fullName evidence="7">AI-2E family transporter</fullName>
    </submittedName>
</protein>
<dbReference type="OrthoDB" id="9799225at2"/>
<accession>A0A5C1QM77</accession>
<keyword evidence="8" id="KW-1185">Reference proteome</keyword>
<feature type="transmembrane region" description="Helical" evidence="6">
    <location>
        <begin position="285"/>
        <end position="309"/>
    </location>
</feature>
<evidence type="ECO:0000256" key="5">
    <source>
        <dbReference type="ARBA" id="ARBA00023136"/>
    </source>
</evidence>
<dbReference type="Proteomes" id="UP000324209">
    <property type="component" value="Chromosome"/>
</dbReference>
<dbReference type="Pfam" id="PF01594">
    <property type="entry name" value="AI-2E_transport"/>
    <property type="match status" value="1"/>
</dbReference>
<proteinExistence type="inferred from homology"/>
<evidence type="ECO:0000256" key="1">
    <source>
        <dbReference type="ARBA" id="ARBA00004141"/>
    </source>
</evidence>
<feature type="transmembrane region" description="Helical" evidence="6">
    <location>
        <begin position="29"/>
        <end position="49"/>
    </location>
</feature>
<dbReference type="AlphaFoldDB" id="A0A5C1QM77"/>
<reference evidence="7 8" key="1">
    <citation type="submission" date="2019-02" db="EMBL/GenBank/DDBJ databases">
        <title>Complete Genome Sequence and Methylome Analysis of free living Spirochaetas.</title>
        <authorList>
            <person name="Fomenkov A."/>
            <person name="Dubinina G."/>
            <person name="Leshcheva N."/>
            <person name="Mikheeva N."/>
            <person name="Grabovich M."/>
            <person name="Vincze T."/>
            <person name="Roberts R.J."/>
        </authorList>
    </citation>
    <scope>NUCLEOTIDE SEQUENCE [LARGE SCALE GENOMIC DNA]</scope>
    <source>
        <strain evidence="7 8">K2</strain>
    </source>
</reference>
<evidence type="ECO:0000313" key="7">
    <source>
        <dbReference type="EMBL" id="QEN08428.1"/>
    </source>
</evidence>
<evidence type="ECO:0000256" key="4">
    <source>
        <dbReference type="ARBA" id="ARBA00022989"/>
    </source>
</evidence>
<evidence type="ECO:0000313" key="8">
    <source>
        <dbReference type="Proteomes" id="UP000324209"/>
    </source>
</evidence>
<name>A0A5C1QM77_9SPIO</name>
<dbReference type="InterPro" id="IPR002549">
    <property type="entry name" value="AI-2E-like"/>
</dbReference>
<dbReference type="EMBL" id="CP036150">
    <property type="protein sequence ID" value="QEN08428.1"/>
    <property type="molecule type" value="Genomic_DNA"/>
</dbReference>
<dbReference type="PANTHER" id="PTHR21716">
    <property type="entry name" value="TRANSMEMBRANE PROTEIN"/>
    <property type="match status" value="1"/>
</dbReference>
<comment type="subcellular location">
    <subcellularLocation>
        <location evidence="1">Membrane</location>
        <topology evidence="1">Multi-pass membrane protein</topology>
    </subcellularLocation>
</comment>
<evidence type="ECO:0000256" key="6">
    <source>
        <dbReference type="SAM" id="Phobius"/>
    </source>
</evidence>
<feature type="transmembrane region" description="Helical" evidence="6">
    <location>
        <begin position="56"/>
        <end position="78"/>
    </location>
</feature>
<evidence type="ECO:0000256" key="2">
    <source>
        <dbReference type="ARBA" id="ARBA00009773"/>
    </source>
</evidence>
<dbReference type="RefSeq" id="WP_149486509.1">
    <property type="nucleotide sequence ID" value="NZ_CP036150.1"/>
</dbReference>
<gene>
    <name evidence="7" type="ORF">EXM22_10690</name>
</gene>
<feature type="transmembrane region" description="Helical" evidence="6">
    <location>
        <begin position="189"/>
        <end position="210"/>
    </location>
</feature>
<sequence length="361" mass="40351">MKIALNTVLLGILTVIALGAVLHILQPVFLPLVIAILMSFVLSPLVTIFHKKIPRILAVLLVICILMVSLYAIGWFFYSRITTFISVIGYYQNRFNLIMSELVSRYKLPPDVLDAIEFSGGIRSGLYNISISFVNFAGQLILVVFFIVFMLLENPLSERKIKMAFPEQNVQIRFAGIIRTISTQIARYLTIKLGISIATGALVAMTLYFIGLDFYLMWGFLAILFNFIPNIGSTIIMIATILMSFIQFYPDWNPILASLIFMPLIQMVLGNFLDPKLQGNQLDLSPVIILISLVFWGWIWGISGMFLAVPLAETIKIICANIDILKPVSILMSSGKSLKQSAPVVVVDSVEQIENENKESS</sequence>
<evidence type="ECO:0000256" key="3">
    <source>
        <dbReference type="ARBA" id="ARBA00022692"/>
    </source>
</evidence>